<gene>
    <name evidence="6" type="ORF">EES38_00690</name>
</gene>
<dbReference type="AlphaFoldDB" id="A0A3N9TJZ8"/>
<dbReference type="InterPro" id="IPR000847">
    <property type="entry name" value="LysR_HTH_N"/>
</dbReference>
<dbReference type="PRINTS" id="PR00039">
    <property type="entry name" value="HTHLYSR"/>
</dbReference>
<dbReference type="EMBL" id="RJVQ01000001">
    <property type="protein sequence ID" value="RQW64597.1"/>
    <property type="molecule type" value="Genomic_DNA"/>
</dbReference>
<dbReference type="SUPFAM" id="SSF53850">
    <property type="entry name" value="Periplasmic binding protein-like II"/>
    <property type="match status" value="1"/>
</dbReference>
<keyword evidence="4" id="KW-0804">Transcription</keyword>
<dbReference type="Pfam" id="PF00126">
    <property type="entry name" value="HTH_1"/>
    <property type="match status" value="1"/>
</dbReference>
<dbReference type="InterPro" id="IPR058163">
    <property type="entry name" value="LysR-type_TF_proteobact-type"/>
</dbReference>
<keyword evidence="7" id="KW-1185">Reference proteome</keyword>
<dbReference type="SUPFAM" id="SSF46785">
    <property type="entry name" value="Winged helix' DNA-binding domain"/>
    <property type="match status" value="1"/>
</dbReference>
<keyword evidence="3" id="KW-0238">DNA-binding</keyword>
<organism evidence="6 7">
    <name type="scientific">Vibrio viridaestus</name>
    <dbReference type="NCBI Taxonomy" id="2487322"/>
    <lineage>
        <taxon>Bacteria</taxon>
        <taxon>Pseudomonadati</taxon>
        <taxon>Pseudomonadota</taxon>
        <taxon>Gammaproteobacteria</taxon>
        <taxon>Vibrionales</taxon>
        <taxon>Vibrionaceae</taxon>
        <taxon>Vibrio</taxon>
    </lineage>
</organism>
<dbReference type="Pfam" id="PF03466">
    <property type="entry name" value="LysR_substrate"/>
    <property type="match status" value="1"/>
</dbReference>
<dbReference type="OrthoDB" id="9786526at2"/>
<dbReference type="GO" id="GO:0003700">
    <property type="term" value="F:DNA-binding transcription factor activity"/>
    <property type="evidence" value="ECO:0007669"/>
    <property type="project" value="InterPro"/>
</dbReference>
<dbReference type="PANTHER" id="PTHR30537">
    <property type="entry name" value="HTH-TYPE TRANSCRIPTIONAL REGULATOR"/>
    <property type="match status" value="1"/>
</dbReference>
<sequence length="309" mass="35158">MNNNRFASIPVFIAVVEHGNISTAASHLGITKSAVSKRISQLEHELGVRLFHRSTRQINLTEAGQRYFFHINKAYQFTLDGVDAVTELQAKPKGKLSITTPMSFGVRHISPFLTEFLTRNPEVELDIQYEDKMINLIESGYDLAIRIGELPSSNLIARKLTLCKSVLCASPQYLQEHNEPVVPSDLKEHNCLVYSYFQGGTEWKFNRQGQIYSVPPKGNLRLNNSEGIRQATIEGLGISQLPTFIVGPDIRSGKLIPLMNQYQLPEHAVYAVYPHRHYVPTHVRAFIEFVQQRFDPILPYWDRGEQHSD</sequence>
<dbReference type="FunFam" id="3.40.190.290:FF:000001">
    <property type="entry name" value="Transcriptional regulator, LysR family"/>
    <property type="match status" value="1"/>
</dbReference>
<name>A0A3N9TJZ8_9VIBR</name>
<protein>
    <submittedName>
        <fullName evidence="6">LysR family transcriptional regulator</fullName>
    </submittedName>
</protein>
<feature type="domain" description="HTH lysR-type" evidence="5">
    <location>
        <begin position="1"/>
        <end position="61"/>
    </location>
</feature>
<dbReference type="Gene3D" id="3.40.190.290">
    <property type="match status" value="1"/>
</dbReference>
<dbReference type="FunFam" id="1.10.10.10:FF:000001">
    <property type="entry name" value="LysR family transcriptional regulator"/>
    <property type="match status" value="1"/>
</dbReference>
<dbReference type="GO" id="GO:0006351">
    <property type="term" value="P:DNA-templated transcription"/>
    <property type="evidence" value="ECO:0007669"/>
    <property type="project" value="TreeGrafter"/>
</dbReference>
<dbReference type="GO" id="GO:0043565">
    <property type="term" value="F:sequence-specific DNA binding"/>
    <property type="evidence" value="ECO:0007669"/>
    <property type="project" value="TreeGrafter"/>
</dbReference>
<evidence type="ECO:0000256" key="3">
    <source>
        <dbReference type="ARBA" id="ARBA00023125"/>
    </source>
</evidence>
<dbReference type="InterPro" id="IPR036388">
    <property type="entry name" value="WH-like_DNA-bd_sf"/>
</dbReference>
<comment type="similarity">
    <text evidence="1">Belongs to the LysR transcriptional regulatory family.</text>
</comment>
<evidence type="ECO:0000256" key="4">
    <source>
        <dbReference type="ARBA" id="ARBA00023163"/>
    </source>
</evidence>
<accession>A0A3N9TJZ8</accession>
<dbReference type="RefSeq" id="WP_124935248.1">
    <property type="nucleotide sequence ID" value="NZ_RJVQ01000001.1"/>
</dbReference>
<dbReference type="CDD" id="cd08422">
    <property type="entry name" value="PBP2_CrgA_like"/>
    <property type="match status" value="1"/>
</dbReference>
<evidence type="ECO:0000313" key="6">
    <source>
        <dbReference type="EMBL" id="RQW64597.1"/>
    </source>
</evidence>
<dbReference type="InterPro" id="IPR005119">
    <property type="entry name" value="LysR_subst-bd"/>
</dbReference>
<comment type="caution">
    <text evidence="6">The sequence shown here is derived from an EMBL/GenBank/DDBJ whole genome shotgun (WGS) entry which is preliminary data.</text>
</comment>
<proteinExistence type="inferred from homology"/>
<dbReference type="PROSITE" id="PS50931">
    <property type="entry name" value="HTH_LYSR"/>
    <property type="match status" value="1"/>
</dbReference>
<dbReference type="Gene3D" id="1.10.10.10">
    <property type="entry name" value="Winged helix-like DNA-binding domain superfamily/Winged helix DNA-binding domain"/>
    <property type="match status" value="1"/>
</dbReference>
<evidence type="ECO:0000259" key="5">
    <source>
        <dbReference type="PROSITE" id="PS50931"/>
    </source>
</evidence>
<dbReference type="InterPro" id="IPR036390">
    <property type="entry name" value="WH_DNA-bd_sf"/>
</dbReference>
<keyword evidence="2" id="KW-0805">Transcription regulation</keyword>
<dbReference type="PANTHER" id="PTHR30537:SF5">
    <property type="entry name" value="HTH-TYPE TRANSCRIPTIONAL ACTIVATOR TTDR-RELATED"/>
    <property type="match status" value="1"/>
</dbReference>
<dbReference type="Proteomes" id="UP000281112">
    <property type="component" value="Unassembled WGS sequence"/>
</dbReference>
<evidence type="ECO:0000256" key="1">
    <source>
        <dbReference type="ARBA" id="ARBA00009437"/>
    </source>
</evidence>
<reference evidence="6 7" key="1">
    <citation type="submission" date="2018-11" db="EMBL/GenBank/DDBJ databases">
        <title>Vibrio LJC006 sp. nov., isolated from seawater during the bloom of the enteromorpha.</title>
        <authorList>
            <person name="Liang J."/>
        </authorList>
    </citation>
    <scope>NUCLEOTIDE SEQUENCE [LARGE SCALE GENOMIC DNA]</scope>
    <source>
        <strain evidence="6 7">LJC006</strain>
    </source>
</reference>
<evidence type="ECO:0000256" key="2">
    <source>
        <dbReference type="ARBA" id="ARBA00023015"/>
    </source>
</evidence>
<evidence type="ECO:0000313" key="7">
    <source>
        <dbReference type="Proteomes" id="UP000281112"/>
    </source>
</evidence>